<dbReference type="SUPFAM" id="SSF50978">
    <property type="entry name" value="WD40 repeat-like"/>
    <property type="match status" value="1"/>
</dbReference>
<dbReference type="PANTHER" id="PTHR44111">
    <property type="entry name" value="ELONGATOR COMPLEX PROTEIN 2"/>
    <property type="match status" value="1"/>
</dbReference>
<keyword evidence="3" id="KW-0963">Cytoplasm</keyword>
<dbReference type="OrthoDB" id="27911at2759"/>
<comment type="subcellular location">
    <subcellularLocation>
        <location evidence="2">Cytoplasm</location>
    </subcellularLocation>
    <subcellularLocation>
        <location evidence="1">Nucleus</location>
    </subcellularLocation>
</comment>
<dbReference type="VEuPathDB" id="FungiDB:I7I51_02264"/>
<evidence type="ECO:0000313" key="8">
    <source>
        <dbReference type="Proteomes" id="UP000663671"/>
    </source>
</evidence>
<name>A0A8A1MEF8_AJECA</name>
<evidence type="ECO:0000256" key="3">
    <source>
        <dbReference type="ARBA" id="ARBA00022490"/>
    </source>
</evidence>
<dbReference type="InterPro" id="IPR037289">
    <property type="entry name" value="Elp2"/>
</dbReference>
<dbReference type="GO" id="GO:0005737">
    <property type="term" value="C:cytoplasm"/>
    <property type="evidence" value="ECO:0007669"/>
    <property type="project" value="UniProtKB-SubCell"/>
</dbReference>
<accession>A0A8A1MEF8</accession>
<dbReference type="GO" id="GO:0005634">
    <property type="term" value="C:nucleus"/>
    <property type="evidence" value="ECO:0007669"/>
    <property type="project" value="UniProtKB-SubCell"/>
</dbReference>
<evidence type="ECO:0008006" key="9">
    <source>
        <dbReference type="Google" id="ProtNLM"/>
    </source>
</evidence>
<dbReference type="Gene3D" id="2.130.10.10">
    <property type="entry name" value="YVTN repeat-like/Quinoprotein amine dehydrogenase"/>
    <property type="match status" value="1"/>
</dbReference>
<protein>
    <recommendedName>
        <fullName evidence="9">Elongator complex protein 2</fullName>
    </recommendedName>
</protein>
<keyword evidence="4" id="KW-0853">WD repeat</keyword>
<proteinExistence type="predicted"/>
<keyword evidence="6" id="KW-0539">Nucleus</keyword>
<dbReference type="GO" id="GO:0002098">
    <property type="term" value="P:tRNA wobble uridine modification"/>
    <property type="evidence" value="ECO:0007669"/>
    <property type="project" value="InterPro"/>
</dbReference>
<gene>
    <name evidence="7" type="ORF">I7I51_02264</name>
</gene>
<keyword evidence="5" id="KW-0677">Repeat</keyword>
<dbReference type="PANTHER" id="PTHR44111:SF1">
    <property type="entry name" value="ELONGATOR COMPLEX PROTEIN 2"/>
    <property type="match status" value="1"/>
</dbReference>
<reference evidence="7" key="1">
    <citation type="submission" date="2021-01" db="EMBL/GenBank/DDBJ databases">
        <title>Chromosome-level genome assembly of a human fungal pathogen reveals clustering of transcriptionally co-regulated genes.</title>
        <authorList>
            <person name="Voorhies M."/>
            <person name="Cohen S."/>
            <person name="Shea T.P."/>
            <person name="Petrus S."/>
            <person name="Munoz J.F."/>
            <person name="Poplawski S."/>
            <person name="Goldman W.E."/>
            <person name="Michael T."/>
            <person name="Cuomo C.A."/>
            <person name="Sil A."/>
            <person name="Beyhan S."/>
        </authorList>
    </citation>
    <scope>NUCLEOTIDE SEQUENCE</scope>
    <source>
        <strain evidence="7">WU24</strain>
    </source>
</reference>
<evidence type="ECO:0000256" key="2">
    <source>
        <dbReference type="ARBA" id="ARBA00004496"/>
    </source>
</evidence>
<evidence type="ECO:0000256" key="1">
    <source>
        <dbReference type="ARBA" id="ARBA00004123"/>
    </source>
</evidence>
<evidence type="ECO:0000256" key="6">
    <source>
        <dbReference type="ARBA" id="ARBA00023242"/>
    </source>
</evidence>
<dbReference type="Proteomes" id="UP000663671">
    <property type="component" value="Chromosome 7"/>
</dbReference>
<evidence type="ECO:0000313" key="7">
    <source>
        <dbReference type="EMBL" id="QSS62527.1"/>
    </source>
</evidence>
<organism evidence="7 8">
    <name type="scientific">Ajellomyces capsulatus</name>
    <name type="common">Darling's disease fungus</name>
    <name type="synonym">Histoplasma capsulatum</name>
    <dbReference type="NCBI Taxonomy" id="5037"/>
    <lineage>
        <taxon>Eukaryota</taxon>
        <taxon>Fungi</taxon>
        <taxon>Dikarya</taxon>
        <taxon>Ascomycota</taxon>
        <taxon>Pezizomycotina</taxon>
        <taxon>Eurotiomycetes</taxon>
        <taxon>Eurotiomycetidae</taxon>
        <taxon>Onygenales</taxon>
        <taxon>Ajellomycetaceae</taxon>
        <taxon>Histoplasma</taxon>
    </lineage>
</organism>
<dbReference type="InterPro" id="IPR015943">
    <property type="entry name" value="WD40/YVTN_repeat-like_dom_sf"/>
</dbReference>
<evidence type="ECO:0000256" key="4">
    <source>
        <dbReference type="ARBA" id="ARBA00022574"/>
    </source>
</evidence>
<dbReference type="EMBL" id="CP069112">
    <property type="protein sequence ID" value="QSS62527.1"/>
    <property type="molecule type" value="Genomic_DNA"/>
</dbReference>
<dbReference type="InterPro" id="IPR036322">
    <property type="entry name" value="WD40_repeat_dom_sf"/>
</dbReference>
<dbReference type="AlphaFoldDB" id="A0A8A1MEF8"/>
<evidence type="ECO:0000256" key="5">
    <source>
        <dbReference type="ARBA" id="ARBA00022737"/>
    </source>
</evidence>
<sequence length="138" mass="14912">MERSVPRAFATAGRDKTVKLWMQEQGQDQRGSFTCKGTISLPSPVTAIDILPMVIGGDRIYLAVGLDTGRISVHAFAIDGLGEAREVMALPALECPSKAITQVAWRPVGVEGKEVNEVYELALASEDSSLRVIRISDL</sequence>
<dbReference type="GO" id="GO:0033588">
    <property type="term" value="C:elongator holoenzyme complex"/>
    <property type="evidence" value="ECO:0007669"/>
    <property type="project" value="InterPro"/>
</dbReference>